<comment type="caution">
    <text evidence="1">The sequence shown here is derived from an EMBL/GenBank/DDBJ whole genome shotgun (WGS) entry which is preliminary data.</text>
</comment>
<evidence type="ECO:0000313" key="2">
    <source>
        <dbReference type="Proteomes" id="UP000237271"/>
    </source>
</evidence>
<protein>
    <submittedName>
        <fullName evidence="1">Uncharacterized protein</fullName>
    </submittedName>
</protein>
<sequence length="156" mass="17982">MLRYKVIEVAADEDLSRDVVKASHSGRRRFMRRQKVSIRARTHQSKNTPEDAVEVKAVFFEHLPRKTVTITGTKTACVKCSGKDKELATVMLLGDWHGNKHAPFVIFKTGASKHKHIQVENDSIRHGFSVRMWKEVFVLQFLHGCRIDDNPTAWWN</sequence>
<name>A0A2P4Y6E3_9STRA</name>
<dbReference type="OrthoDB" id="96086at2759"/>
<evidence type="ECO:0000313" key="1">
    <source>
        <dbReference type="EMBL" id="POM73381.1"/>
    </source>
</evidence>
<keyword evidence="2" id="KW-1185">Reference proteome</keyword>
<gene>
    <name evidence="1" type="ORF">PHPALM_9780</name>
</gene>
<dbReference type="Proteomes" id="UP000237271">
    <property type="component" value="Unassembled WGS sequence"/>
</dbReference>
<reference evidence="1 2" key="1">
    <citation type="journal article" date="2017" name="Genome Biol. Evol.">
        <title>Phytophthora megakarya and P. palmivora, closely related causal agents of cacao black pod rot, underwent increases in genome sizes and gene numbers by different mechanisms.</title>
        <authorList>
            <person name="Ali S.S."/>
            <person name="Shao J."/>
            <person name="Lary D.J."/>
            <person name="Kronmiller B."/>
            <person name="Shen D."/>
            <person name="Strem M.D."/>
            <person name="Amoako-Attah I."/>
            <person name="Akrofi A.Y."/>
            <person name="Begoude B.A."/>
            <person name="Ten Hoopen G.M."/>
            <person name="Coulibaly K."/>
            <person name="Kebe B.I."/>
            <person name="Melnick R.L."/>
            <person name="Guiltinan M.J."/>
            <person name="Tyler B.M."/>
            <person name="Meinhardt L.W."/>
            <person name="Bailey B.A."/>
        </authorList>
    </citation>
    <scope>NUCLEOTIDE SEQUENCE [LARGE SCALE GENOMIC DNA]</scope>
    <source>
        <strain evidence="2">sbr112.9</strain>
    </source>
</reference>
<proteinExistence type="predicted"/>
<dbReference type="EMBL" id="NCKW01005158">
    <property type="protein sequence ID" value="POM73381.1"/>
    <property type="molecule type" value="Genomic_DNA"/>
</dbReference>
<dbReference type="AlphaFoldDB" id="A0A2P4Y6E3"/>
<organism evidence="1 2">
    <name type="scientific">Phytophthora palmivora</name>
    <dbReference type="NCBI Taxonomy" id="4796"/>
    <lineage>
        <taxon>Eukaryota</taxon>
        <taxon>Sar</taxon>
        <taxon>Stramenopiles</taxon>
        <taxon>Oomycota</taxon>
        <taxon>Peronosporomycetes</taxon>
        <taxon>Peronosporales</taxon>
        <taxon>Peronosporaceae</taxon>
        <taxon>Phytophthora</taxon>
    </lineage>
</organism>
<accession>A0A2P4Y6E3</accession>